<evidence type="ECO:0000313" key="1">
    <source>
        <dbReference type="EMBL" id="CAB4579883.1"/>
    </source>
</evidence>
<sequence>MALALVMVFGVTSATSLLLERHRLYALADSAAVVAAESFSLQTVRLTALGVQAPLTSGGVLASVENYLSRAGVGALRDVRIESALTPDGRVAEVTLSSRWSPPLVSDFFPERLEVLATARAHVIIR</sequence>
<gene>
    <name evidence="1" type="ORF">UFOPK1684_01319</name>
    <name evidence="2" type="ORF">UFOPK2158_00378</name>
</gene>
<protein>
    <submittedName>
        <fullName evidence="1">Unannotated protein</fullName>
    </submittedName>
</protein>
<dbReference type="AlphaFoldDB" id="A0A6J6EYP7"/>
<proteinExistence type="predicted"/>
<reference evidence="1" key="1">
    <citation type="submission" date="2020-05" db="EMBL/GenBank/DDBJ databases">
        <authorList>
            <person name="Chiriac C."/>
            <person name="Salcher M."/>
            <person name="Ghai R."/>
            <person name="Kavagutti S V."/>
        </authorList>
    </citation>
    <scope>NUCLEOTIDE SEQUENCE</scope>
</reference>
<name>A0A6J6EYP7_9ZZZZ</name>
<accession>A0A6J6EYP7</accession>
<evidence type="ECO:0000313" key="2">
    <source>
        <dbReference type="EMBL" id="CAB4638619.1"/>
    </source>
</evidence>
<dbReference type="EMBL" id="CAEZVY010000026">
    <property type="protein sequence ID" value="CAB4638619.1"/>
    <property type="molecule type" value="Genomic_DNA"/>
</dbReference>
<organism evidence="1">
    <name type="scientific">freshwater metagenome</name>
    <dbReference type="NCBI Taxonomy" id="449393"/>
    <lineage>
        <taxon>unclassified sequences</taxon>
        <taxon>metagenomes</taxon>
        <taxon>ecological metagenomes</taxon>
    </lineage>
</organism>
<dbReference type="EMBL" id="CAEZTM010000082">
    <property type="protein sequence ID" value="CAB4579883.1"/>
    <property type="molecule type" value="Genomic_DNA"/>
</dbReference>